<dbReference type="OMA" id="EVVCKDT"/>
<evidence type="ECO:0000313" key="2">
    <source>
        <dbReference type="Proteomes" id="UP000002058"/>
    </source>
</evidence>
<dbReference type="OrthoDB" id="4175439at2759"/>
<accession>C4JJ34</accession>
<keyword evidence="2" id="KW-1185">Reference proteome</keyword>
<dbReference type="VEuPathDB" id="FungiDB:UREG_01641"/>
<proteinExistence type="predicted"/>
<reference evidence="2" key="1">
    <citation type="journal article" date="2009" name="Genome Res.">
        <title>Comparative genomic analyses of the human fungal pathogens Coccidioides and their relatives.</title>
        <authorList>
            <person name="Sharpton T.J."/>
            <person name="Stajich J.E."/>
            <person name="Rounsley S.D."/>
            <person name="Gardner M.J."/>
            <person name="Wortman J.R."/>
            <person name="Jordar V.S."/>
            <person name="Maiti R."/>
            <person name="Kodira C.D."/>
            <person name="Neafsey D.E."/>
            <person name="Zeng Q."/>
            <person name="Hung C.-Y."/>
            <person name="McMahan C."/>
            <person name="Muszewska A."/>
            <person name="Grynberg M."/>
            <person name="Mandel M.A."/>
            <person name="Kellner E.M."/>
            <person name="Barker B.M."/>
            <person name="Galgiani J.N."/>
            <person name="Orbach M.J."/>
            <person name="Kirkland T.N."/>
            <person name="Cole G.T."/>
            <person name="Henn M.R."/>
            <person name="Birren B.W."/>
            <person name="Taylor J.W."/>
        </authorList>
    </citation>
    <scope>NUCLEOTIDE SEQUENCE [LARGE SCALE GENOMIC DNA]</scope>
    <source>
        <strain evidence="2">UAMH 1704</strain>
    </source>
</reference>
<protein>
    <submittedName>
        <fullName evidence="1">Uncharacterized protein</fullName>
    </submittedName>
</protein>
<gene>
    <name evidence="1" type="ORF">UREG_01641</name>
</gene>
<sequence length="224" mass="25966">MATRKYLPFDSPRKVGWEMARLFERYWASKPDYFTFEWLQDSNERIEFCCKNATEEEVDFTTSPALLEAIHSCQELSSGELPSDFGFTGFTKIAVHEVGSKVEVTEDQEFMGPLFWKLRVGLIVDHHRRIYGPCYFEHRPDHWSCIMRDQSPHDEVQSNSRNYSLKSEIVAVAAIMYRQMNEIIQFVGKEEAYARLRYESGPLTVTVVTFTPGKVRVVQAICSP</sequence>
<evidence type="ECO:0000313" key="1">
    <source>
        <dbReference type="EMBL" id="EEP76792.1"/>
    </source>
</evidence>
<dbReference type="eggNOG" id="ENOG502T3RR">
    <property type="taxonomic scope" value="Eukaryota"/>
</dbReference>
<name>C4JJ34_UNCRE</name>
<dbReference type="AlphaFoldDB" id="C4JJ34"/>
<organism evidence="1 2">
    <name type="scientific">Uncinocarpus reesii (strain UAMH 1704)</name>
    <dbReference type="NCBI Taxonomy" id="336963"/>
    <lineage>
        <taxon>Eukaryota</taxon>
        <taxon>Fungi</taxon>
        <taxon>Dikarya</taxon>
        <taxon>Ascomycota</taxon>
        <taxon>Pezizomycotina</taxon>
        <taxon>Eurotiomycetes</taxon>
        <taxon>Eurotiomycetidae</taxon>
        <taxon>Onygenales</taxon>
        <taxon>Onygenaceae</taxon>
        <taxon>Uncinocarpus</taxon>
    </lineage>
</organism>
<dbReference type="EMBL" id="CH476615">
    <property type="protein sequence ID" value="EEP76792.1"/>
    <property type="molecule type" value="Genomic_DNA"/>
</dbReference>
<dbReference type="GeneID" id="8438610"/>
<dbReference type="RefSeq" id="XP_002542125.1">
    <property type="nucleotide sequence ID" value="XM_002542079.1"/>
</dbReference>
<dbReference type="InParanoid" id="C4JJ34"/>
<dbReference type="KEGG" id="ure:UREG_01641"/>
<dbReference type="Proteomes" id="UP000002058">
    <property type="component" value="Unassembled WGS sequence"/>
</dbReference>
<dbReference type="HOGENOM" id="CLU_067900_1_0_1"/>